<protein>
    <submittedName>
        <fullName evidence="2">Uncharacterized protein</fullName>
    </submittedName>
</protein>
<feature type="transmembrane region" description="Helical" evidence="1">
    <location>
        <begin position="67"/>
        <end position="89"/>
    </location>
</feature>
<proteinExistence type="predicted"/>
<keyword evidence="3" id="KW-1185">Reference proteome</keyword>
<dbReference type="Proteomes" id="UP001386955">
    <property type="component" value="Unassembled WGS sequence"/>
</dbReference>
<dbReference type="EMBL" id="JAYMYS010000006">
    <property type="protein sequence ID" value="KAK7390641.1"/>
    <property type="molecule type" value="Genomic_DNA"/>
</dbReference>
<organism evidence="2 3">
    <name type="scientific">Psophocarpus tetragonolobus</name>
    <name type="common">Winged bean</name>
    <name type="synonym">Dolichos tetragonolobus</name>
    <dbReference type="NCBI Taxonomy" id="3891"/>
    <lineage>
        <taxon>Eukaryota</taxon>
        <taxon>Viridiplantae</taxon>
        <taxon>Streptophyta</taxon>
        <taxon>Embryophyta</taxon>
        <taxon>Tracheophyta</taxon>
        <taxon>Spermatophyta</taxon>
        <taxon>Magnoliopsida</taxon>
        <taxon>eudicotyledons</taxon>
        <taxon>Gunneridae</taxon>
        <taxon>Pentapetalae</taxon>
        <taxon>rosids</taxon>
        <taxon>fabids</taxon>
        <taxon>Fabales</taxon>
        <taxon>Fabaceae</taxon>
        <taxon>Papilionoideae</taxon>
        <taxon>50 kb inversion clade</taxon>
        <taxon>NPAAA clade</taxon>
        <taxon>indigoferoid/millettioid clade</taxon>
        <taxon>Phaseoleae</taxon>
        <taxon>Psophocarpus</taxon>
    </lineage>
</organism>
<gene>
    <name evidence="2" type="ORF">VNO78_25984</name>
</gene>
<name>A0AAN9S8P7_PSOTE</name>
<reference evidence="2 3" key="1">
    <citation type="submission" date="2024-01" db="EMBL/GenBank/DDBJ databases">
        <title>The genomes of 5 underutilized Papilionoideae crops provide insights into root nodulation and disease resistanc.</title>
        <authorList>
            <person name="Jiang F."/>
        </authorList>
    </citation>
    <scope>NUCLEOTIDE SEQUENCE [LARGE SCALE GENOMIC DNA]</scope>
    <source>
        <strain evidence="2">DUOXIRENSHENG_FW03</strain>
        <tissue evidence="2">Leaves</tissue>
    </source>
</reference>
<sequence>MALQENTSEINISSAPMKKLLHGLRYLFVNSKTVPFIGALIMSYTYIEISVLSILMEYLTASITEVGYMWIGAIVTNIQDGLSSLFFVPVSLISEAYMGCFTMITVCAAASIQFYHWSLVFAASCQAIPLSLVISTINYCPQSLITPEEELWCG</sequence>
<keyword evidence="1" id="KW-0812">Transmembrane</keyword>
<feature type="transmembrane region" description="Helical" evidence="1">
    <location>
        <begin position="26"/>
        <end position="47"/>
    </location>
</feature>
<keyword evidence="1" id="KW-1133">Transmembrane helix</keyword>
<dbReference type="AlphaFoldDB" id="A0AAN9S8P7"/>
<evidence type="ECO:0000256" key="1">
    <source>
        <dbReference type="SAM" id="Phobius"/>
    </source>
</evidence>
<evidence type="ECO:0000313" key="3">
    <source>
        <dbReference type="Proteomes" id="UP001386955"/>
    </source>
</evidence>
<keyword evidence="1" id="KW-0472">Membrane</keyword>
<evidence type="ECO:0000313" key="2">
    <source>
        <dbReference type="EMBL" id="KAK7390641.1"/>
    </source>
</evidence>
<comment type="caution">
    <text evidence="2">The sequence shown here is derived from an EMBL/GenBank/DDBJ whole genome shotgun (WGS) entry which is preliminary data.</text>
</comment>
<feature type="transmembrane region" description="Helical" evidence="1">
    <location>
        <begin position="96"/>
        <end position="115"/>
    </location>
</feature>
<accession>A0AAN9S8P7</accession>